<evidence type="ECO:0000256" key="2">
    <source>
        <dbReference type="SAM" id="Phobius"/>
    </source>
</evidence>
<dbReference type="EMBL" id="JACEEZ010024459">
    <property type="protein sequence ID" value="KAG0710186.1"/>
    <property type="molecule type" value="Genomic_DNA"/>
</dbReference>
<dbReference type="AlphaFoldDB" id="A0A8J4XPM0"/>
<dbReference type="Proteomes" id="UP000770661">
    <property type="component" value="Unassembled WGS sequence"/>
</dbReference>
<evidence type="ECO:0000313" key="3">
    <source>
        <dbReference type="EMBL" id="KAG0710186.1"/>
    </source>
</evidence>
<evidence type="ECO:0008006" key="5">
    <source>
        <dbReference type="Google" id="ProtNLM"/>
    </source>
</evidence>
<proteinExistence type="predicted"/>
<protein>
    <recommendedName>
        <fullName evidence="5">Transmembrane protein</fullName>
    </recommendedName>
</protein>
<keyword evidence="4" id="KW-1185">Reference proteome</keyword>
<sequence>MKAAGGETLQPGHLPLGDALGASAEPEQSPPPVMFSQQKGMMLQSRCPRRPPHPSTRRSVQLKSTFINLLLVVVSSSGTSTDFFRCGPFFFPNVFFSAAASFFFFQLLPLLAFNLRSDIASSSRLKCRPAPLPSFSIRTRISLRGTACPKLWG</sequence>
<keyword evidence="2" id="KW-1133">Transmembrane helix</keyword>
<feature type="transmembrane region" description="Helical" evidence="2">
    <location>
        <begin position="66"/>
        <end position="84"/>
    </location>
</feature>
<accession>A0A8J4XPM0</accession>
<feature type="region of interest" description="Disordered" evidence="1">
    <location>
        <begin position="1"/>
        <end position="58"/>
    </location>
</feature>
<feature type="compositionally biased region" description="Basic residues" evidence="1">
    <location>
        <begin position="47"/>
        <end position="56"/>
    </location>
</feature>
<organism evidence="3 4">
    <name type="scientific">Chionoecetes opilio</name>
    <name type="common">Atlantic snow crab</name>
    <name type="synonym">Cancer opilio</name>
    <dbReference type="NCBI Taxonomy" id="41210"/>
    <lineage>
        <taxon>Eukaryota</taxon>
        <taxon>Metazoa</taxon>
        <taxon>Ecdysozoa</taxon>
        <taxon>Arthropoda</taxon>
        <taxon>Crustacea</taxon>
        <taxon>Multicrustacea</taxon>
        <taxon>Malacostraca</taxon>
        <taxon>Eumalacostraca</taxon>
        <taxon>Eucarida</taxon>
        <taxon>Decapoda</taxon>
        <taxon>Pleocyemata</taxon>
        <taxon>Brachyura</taxon>
        <taxon>Eubrachyura</taxon>
        <taxon>Majoidea</taxon>
        <taxon>Majidae</taxon>
        <taxon>Chionoecetes</taxon>
    </lineage>
</organism>
<keyword evidence="2" id="KW-0472">Membrane</keyword>
<comment type="caution">
    <text evidence="3">The sequence shown here is derived from an EMBL/GenBank/DDBJ whole genome shotgun (WGS) entry which is preliminary data.</text>
</comment>
<name>A0A8J4XPM0_CHIOP</name>
<feature type="transmembrane region" description="Helical" evidence="2">
    <location>
        <begin position="90"/>
        <end position="115"/>
    </location>
</feature>
<gene>
    <name evidence="3" type="ORF">GWK47_023330</name>
</gene>
<reference evidence="3" key="1">
    <citation type="submission" date="2020-07" db="EMBL/GenBank/DDBJ databases">
        <title>The High-quality genome of the commercially important snow crab, Chionoecetes opilio.</title>
        <authorList>
            <person name="Jeong J.-H."/>
            <person name="Ryu S."/>
        </authorList>
    </citation>
    <scope>NUCLEOTIDE SEQUENCE</scope>
    <source>
        <strain evidence="3">MADBK_172401_WGS</strain>
        <tissue evidence="3">Digestive gland</tissue>
    </source>
</reference>
<evidence type="ECO:0000256" key="1">
    <source>
        <dbReference type="SAM" id="MobiDB-lite"/>
    </source>
</evidence>
<evidence type="ECO:0000313" key="4">
    <source>
        <dbReference type="Proteomes" id="UP000770661"/>
    </source>
</evidence>
<keyword evidence="2" id="KW-0812">Transmembrane</keyword>